<dbReference type="GO" id="GO:0004519">
    <property type="term" value="F:endonuclease activity"/>
    <property type="evidence" value="ECO:0007669"/>
    <property type="project" value="UniProtKB-KW"/>
</dbReference>
<dbReference type="SUPFAM" id="SSF52980">
    <property type="entry name" value="Restriction endonuclease-like"/>
    <property type="match status" value="1"/>
</dbReference>
<dbReference type="PANTHER" id="PTHR47526:SF3">
    <property type="entry name" value="PHD-TYPE DOMAIN-CONTAINING PROTEIN"/>
    <property type="match status" value="1"/>
</dbReference>
<evidence type="ECO:0000256" key="2">
    <source>
        <dbReference type="ARBA" id="ARBA00022759"/>
    </source>
</evidence>
<keyword evidence="2" id="KW-0255">Endonuclease</keyword>
<evidence type="ECO:0000256" key="3">
    <source>
        <dbReference type="ARBA" id="ARBA00022801"/>
    </source>
</evidence>
<dbReference type="GO" id="GO:0006281">
    <property type="term" value="P:DNA repair"/>
    <property type="evidence" value="ECO:0007669"/>
    <property type="project" value="UniProtKB-ARBA"/>
</dbReference>
<dbReference type="InterPro" id="IPR034720">
    <property type="entry name" value="Viral_alk_exo"/>
</dbReference>
<evidence type="ECO:0000313" key="5">
    <source>
        <dbReference type="EMBL" id="KAH3738779.1"/>
    </source>
</evidence>
<dbReference type="InterPro" id="IPR011604">
    <property type="entry name" value="PDDEXK-like_dom_sf"/>
</dbReference>
<evidence type="ECO:0000256" key="4">
    <source>
        <dbReference type="ARBA" id="ARBA00022839"/>
    </source>
</evidence>
<sequence>MLFQLLSCYLDHDPNECTEEELGRRCSVFVKDFNLTEIQCENLEKMTRSQSQSMLWQRHREGRITATIAHDVKTLRLKTSREQVLNKILKVKQTHLSKVEAVAFGRKYEKEAKNIYCTQMNKGHEQFKVSDCGLVVDKQFPCLQPHQMDFGHMPAMVIDFLKSNAHSNIKKSVWWTFQIWTVDFTWKKELSN</sequence>
<keyword evidence="1" id="KW-0540">Nuclease</keyword>
<keyword evidence="6" id="KW-1185">Reference proteome</keyword>
<gene>
    <name evidence="5" type="ORF">DPMN_045422</name>
</gene>
<reference evidence="5" key="2">
    <citation type="submission" date="2020-11" db="EMBL/GenBank/DDBJ databases">
        <authorList>
            <person name="McCartney M.A."/>
            <person name="Auch B."/>
            <person name="Kono T."/>
            <person name="Mallez S."/>
            <person name="Becker A."/>
            <person name="Gohl D.M."/>
            <person name="Silverstein K.A.T."/>
            <person name="Koren S."/>
            <person name="Bechman K.B."/>
            <person name="Herman A."/>
            <person name="Abrahante J.E."/>
            <person name="Garbe J."/>
        </authorList>
    </citation>
    <scope>NUCLEOTIDE SEQUENCE</scope>
    <source>
        <strain evidence="5">Duluth1</strain>
        <tissue evidence="5">Whole animal</tissue>
    </source>
</reference>
<dbReference type="Pfam" id="PF01771">
    <property type="entry name" value="Viral_alk_exo"/>
    <property type="match status" value="1"/>
</dbReference>
<dbReference type="Proteomes" id="UP000828390">
    <property type="component" value="Unassembled WGS sequence"/>
</dbReference>
<evidence type="ECO:0000313" key="6">
    <source>
        <dbReference type="Proteomes" id="UP000828390"/>
    </source>
</evidence>
<accession>A0A9D4D5Z1</accession>
<dbReference type="GO" id="GO:0004527">
    <property type="term" value="F:exonuclease activity"/>
    <property type="evidence" value="ECO:0007669"/>
    <property type="project" value="UniProtKB-KW"/>
</dbReference>
<comment type="caution">
    <text evidence="5">The sequence shown here is derived from an EMBL/GenBank/DDBJ whole genome shotgun (WGS) entry which is preliminary data.</text>
</comment>
<keyword evidence="3" id="KW-0378">Hydrolase</keyword>
<evidence type="ECO:0000256" key="1">
    <source>
        <dbReference type="ARBA" id="ARBA00022722"/>
    </source>
</evidence>
<protein>
    <submittedName>
        <fullName evidence="5">Uncharacterized protein</fullName>
    </submittedName>
</protein>
<proteinExistence type="predicted"/>
<name>A0A9D4D5Z1_DREPO</name>
<dbReference type="InterPro" id="IPR011335">
    <property type="entry name" value="Restrct_endonuc-II-like"/>
</dbReference>
<dbReference type="AlphaFoldDB" id="A0A9D4D5Z1"/>
<keyword evidence="4" id="KW-0269">Exonuclease</keyword>
<reference evidence="5" key="1">
    <citation type="journal article" date="2019" name="bioRxiv">
        <title>The Genome of the Zebra Mussel, Dreissena polymorpha: A Resource for Invasive Species Research.</title>
        <authorList>
            <person name="McCartney M.A."/>
            <person name="Auch B."/>
            <person name="Kono T."/>
            <person name="Mallez S."/>
            <person name="Zhang Y."/>
            <person name="Obille A."/>
            <person name="Becker A."/>
            <person name="Abrahante J.E."/>
            <person name="Garbe J."/>
            <person name="Badalamenti J.P."/>
            <person name="Herman A."/>
            <person name="Mangelson H."/>
            <person name="Liachko I."/>
            <person name="Sullivan S."/>
            <person name="Sone E.D."/>
            <person name="Koren S."/>
            <person name="Silverstein K.A.T."/>
            <person name="Beckman K.B."/>
            <person name="Gohl D.M."/>
        </authorList>
    </citation>
    <scope>NUCLEOTIDE SEQUENCE</scope>
    <source>
        <strain evidence="5">Duluth1</strain>
        <tissue evidence="5">Whole animal</tissue>
    </source>
</reference>
<dbReference type="PANTHER" id="PTHR47526">
    <property type="entry name" value="ATP-DEPENDENT DNA HELICASE"/>
    <property type="match status" value="1"/>
</dbReference>
<dbReference type="EMBL" id="JAIWYP010000011">
    <property type="protein sequence ID" value="KAH3738779.1"/>
    <property type="molecule type" value="Genomic_DNA"/>
</dbReference>
<organism evidence="5 6">
    <name type="scientific">Dreissena polymorpha</name>
    <name type="common">Zebra mussel</name>
    <name type="synonym">Mytilus polymorpha</name>
    <dbReference type="NCBI Taxonomy" id="45954"/>
    <lineage>
        <taxon>Eukaryota</taxon>
        <taxon>Metazoa</taxon>
        <taxon>Spiralia</taxon>
        <taxon>Lophotrochozoa</taxon>
        <taxon>Mollusca</taxon>
        <taxon>Bivalvia</taxon>
        <taxon>Autobranchia</taxon>
        <taxon>Heteroconchia</taxon>
        <taxon>Euheterodonta</taxon>
        <taxon>Imparidentia</taxon>
        <taxon>Neoheterodontei</taxon>
        <taxon>Myida</taxon>
        <taxon>Dreissenoidea</taxon>
        <taxon>Dreissenidae</taxon>
        <taxon>Dreissena</taxon>
    </lineage>
</organism>
<dbReference type="Gene3D" id="3.90.320.10">
    <property type="match status" value="1"/>
</dbReference>